<feature type="transmembrane region" description="Helical" evidence="1">
    <location>
        <begin position="109"/>
        <end position="131"/>
    </location>
</feature>
<keyword evidence="3" id="KW-1185">Reference proteome</keyword>
<comment type="caution">
    <text evidence="2">The sequence shown here is derived from an EMBL/GenBank/DDBJ whole genome shotgun (WGS) entry which is preliminary data.</text>
</comment>
<accession>A0A3A8ND87</accession>
<evidence type="ECO:0000256" key="1">
    <source>
        <dbReference type="SAM" id="Phobius"/>
    </source>
</evidence>
<evidence type="ECO:0000313" key="2">
    <source>
        <dbReference type="EMBL" id="RKH41539.1"/>
    </source>
</evidence>
<dbReference type="RefSeq" id="WP_120648074.1">
    <property type="nucleotide sequence ID" value="NZ_RAWB01000706.1"/>
</dbReference>
<sequence>MSPNPSQLPWKLTSPTALFTLLLGAFMLFLSLRAALDPISAARGFGLPDSGSEVIPWLYVKAGRDLGLALAMFALVAIRQRQAAGVFVLACMVMPTVDALTVMHGGASLAFALAVHGSAAVYGVVLAAALLRPQNITSEGPQKSPGRP</sequence>
<organism evidence="2 3">
    <name type="scientific">Corallococcus llansteffanensis</name>
    <dbReference type="NCBI Taxonomy" id="2316731"/>
    <lineage>
        <taxon>Bacteria</taxon>
        <taxon>Pseudomonadati</taxon>
        <taxon>Myxococcota</taxon>
        <taxon>Myxococcia</taxon>
        <taxon>Myxococcales</taxon>
        <taxon>Cystobacterineae</taxon>
        <taxon>Myxococcaceae</taxon>
        <taxon>Corallococcus</taxon>
    </lineage>
</organism>
<protein>
    <submittedName>
        <fullName evidence="2">DUF4267 domain-containing protein</fullName>
    </submittedName>
</protein>
<reference evidence="3" key="1">
    <citation type="submission" date="2018-09" db="EMBL/GenBank/DDBJ databases">
        <authorList>
            <person name="Livingstone P.G."/>
            <person name="Whitworth D.E."/>
        </authorList>
    </citation>
    <scope>NUCLEOTIDE SEQUENCE [LARGE SCALE GENOMIC DNA]</scope>
    <source>
        <strain evidence="3">CA051B</strain>
    </source>
</reference>
<dbReference type="EMBL" id="RAWB01000706">
    <property type="protein sequence ID" value="RKH41539.1"/>
    <property type="molecule type" value="Genomic_DNA"/>
</dbReference>
<name>A0A3A8ND87_9BACT</name>
<dbReference type="AlphaFoldDB" id="A0A3A8ND87"/>
<keyword evidence="1" id="KW-1133">Transmembrane helix</keyword>
<evidence type="ECO:0000313" key="3">
    <source>
        <dbReference type="Proteomes" id="UP000272888"/>
    </source>
</evidence>
<proteinExistence type="predicted"/>
<gene>
    <name evidence="2" type="ORF">D7V93_38610</name>
</gene>
<dbReference type="Pfam" id="PF14087">
    <property type="entry name" value="DUF4267"/>
    <property type="match status" value="1"/>
</dbReference>
<keyword evidence="1" id="KW-0812">Transmembrane</keyword>
<feature type="transmembrane region" description="Helical" evidence="1">
    <location>
        <begin position="58"/>
        <end position="78"/>
    </location>
</feature>
<dbReference type="InterPro" id="IPR025363">
    <property type="entry name" value="DUF4267"/>
</dbReference>
<keyword evidence="1" id="KW-0472">Membrane</keyword>
<feature type="transmembrane region" description="Helical" evidence="1">
    <location>
        <begin position="85"/>
        <end position="103"/>
    </location>
</feature>
<dbReference type="Proteomes" id="UP000272888">
    <property type="component" value="Unassembled WGS sequence"/>
</dbReference>